<dbReference type="InterPro" id="IPR000979">
    <property type="entry name" value="Phosphodiesterase_MJ0936/Vps29"/>
</dbReference>
<dbReference type="SUPFAM" id="SSF56300">
    <property type="entry name" value="Metallo-dependent phosphatases"/>
    <property type="match status" value="1"/>
</dbReference>
<feature type="domain" description="Calcineurin-like phosphoesterase" evidence="3">
    <location>
        <begin position="1"/>
        <end position="142"/>
    </location>
</feature>
<dbReference type="RefSeq" id="WP_138122820.1">
    <property type="nucleotide sequence ID" value="NZ_SWLG01000001.1"/>
</dbReference>
<accession>A0A5R9FI09</accession>
<comment type="caution">
    <text evidence="4">The sequence shown here is derived from an EMBL/GenBank/DDBJ whole genome shotgun (WGS) entry which is preliminary data.</text>
</comment>
<dbReference type="EMBL" id="SWLG01000001">
    <property type="protein sequence ID" value="TLS39205.1"/>
    <property type="molecule type" value="Genomic_DNA"/>
</dbReference>
<evidence type="ECO:0000256" key="2">
    <source>
        <dbReference type="RuleBase" id="RU362039"/>
    </source>
</evidence>
<evidence type="ECO:0000313" key="4">
    <source>
        <dbReference type="EMBL" id="TLS39205.1"/>
    </source>
</evidence>
<keyword evidence="5" id="KW-1185">Reference proteome</keyword>
<gene>
    <name evidence="4" type="ORF">FCL54_02525</name>
</gene>
<dbReference type="InterPro" id="IPR029052">
    <property type="entry name" value="Metallo-depent_PP-like"/>
</dbReference>
<dbReference type="EC" id="3.1.4.-" evidence="2"/>
<evidence type="ECO:0000313" key="5">
    <source>
        <dbReference type="Proteomes" id="UP000308230"/>
    </source>
</evidence>
<dbReference type="CDD" id="cd00841">
    <property type="entry name" value="MPP_YfcE"/>
    <property type="match status" value="1"/>
</dbReference>
<organism evidence="4 5">
    <name type="scientific">Exobacillus caeni</name>
    <dbReference type="NCBI Taxonomy" id="2574798"/>
    <lineage>
        <taxon>Bacteria</taxon>
        <taxon>Bacillati</taxon>
        <taxon>Bacillota</taxon>
        <taxon>Bacilli</taxon>
        <taxon>Bacillales</taxon>
        <taxon>Guptibacillaceae</taxon>
        <taxon>Exobacillus</taxon>
    </lineage>
</organism>
<proteinExistence type="inferred from homology"/>
<comment type="similarity">
    <text evidence="1 2">Belongs to the metallophosphoesterase superfamily. YfcE family.</text>
</comment>
<reference evidence="4 5" key="1">
    <citation type="submission" date="2019-04" db="EMBL/GenBank/DDBJ databases">
        <title>Bacillus caeni sp. nov., a bacterium isolated from mangrove sediment.</title>
        <authorList>
            <person name="Huang H."/>
            <person name="Mo K."/>
            <person name="Hu Y."/>
        </authorList>
    </citation>
    <scope>NUCLEOTIDE SEQUENCE [LARGE SCALE GENOMIC DNA]</scope>
    <source>
        <strain evidence="4 5">HB172195</strain>
    </source>
</reference>
<dbReference type="Pfam" id="PF12850">
    <property type="entry name" value="Metallophos_2"/>
    <property type="match status" value="1"/>
</dbReference>
<evidence type="ECO:0000259" key="3">
    <source>
        <dbReference type="Pfam" id="PF12850"/>
    </source>
</evidence>
<dbReference type="Proteomes" id="UP000308230">
    <property type="component" value="Unassembled WGS sequence"/>
</dbReference>
<keyword evidence="2" id="KW-0479">Metal-binding</keyword>
<protein>
    <recommendedName>
        <fullName evidence="2">Phosphoesterase</fullName>
        <ecNumber evidence="2">3.1.4.-</ecNumber>
    </recommendedName>
</protein>
<dbReference type="PANTHER" id="PTHR11124">
    <property type="entry name" value="VACUOLAR SORTING PROTEIN VPS29"/>
    <property type="match status" value="1"/>
</dbReference>
<evidence type="ECO:0000256" key="1">
    <source>
        <dbReference type="ARBA" id="ARBA00008950"/>
    </source>
</evidence>
<dbReference type="InterPro" id="IPR024654">
    <property type="entry name" value="Calcineurin-like_PHP_lpxH"/>
</dbReference>
<dbReference type="NCBIfam" id="TIGR00040">
    <property type="entry name" value="yfcE"/>
    <property type="match status" value="1"/>
</dbReference>
<sequence>MKALIVSDNHGSKELLQTVLKRHGTDADVMIHCGDSELPADSEEMQPFIKVAGNCDVDPQYPNEVTKELGGIPFFVTHGHHYNVKMSLMNLMYKAEETAATVICYGHSHIAQSFQENGKIFINPGSIRLPRMRREGTYVICEKLEDGRLNVSYYSEDGEKIEALTANYPLYL</sequence>
<name>A0A5R9FI09_9BACL</name>
<dbReference type="GO" id="GO:0046872">
    <property type="term" value="F:metal ion binding"/>
    <property type="evidence" value="ECO:0007669"/>
    <property type="project" value="UniProtKB-KW"/>
</dbReference>
<dbReference type="OrthoDB" id="9800565at2"/>
<comment type="cofactor">
    <cofactor evidence="2">
        <name>a divalent metal cation</name>
        <dbReference type="ChEBI" id="CHEBI:60240"/>
    </cofactor>
</comment>
<dbReference type="GO" id="GO:0016787">
    <property type="term" value="F:hydrolase activity"/>
    <property type="evidence" value="ECO:0007669"/>
    <property type="project" value="UniProtKB-UniRule"/>
</dbReference>
<dbReference type="InterPro" id="IPR041802">
    <property type="entry name" value="MPP_YfcE"/>
</dbReference>
<dbReference type="Gene3D" id="3.60.21.10">
    <property type="match status" value="1"/>
</dbReference>
<dbReference type="AlphaFoldDB" id="A0A5R9FI09"/>